<sequence>MAKRTSTTALEVKEMDMSPEKPILPPGVLAGGFHKFKHGRFEITVLSDGYITLTSDILMPDGSPEERRSVLGRLGGDADSAPLQTNIPLIRHGSDLILVDVGAGGNFQPSDGRLAENLGSIGVDPASITKVVFTHVHPDHSGGTTKADGSVQFPNAQYYVNEAEFSFWTDPDFEAKMTEPLHVFARGAQRDLSAVKDRLTVIRPGDEIVTGMNVVSTRGHTPGHISLELAGDGNLLIAGDVIPNDVVSFENPKWHFGFDTEPEIALQNRAALLDKAENEKLRMLGYHWSYPGVGYVERNGSSYRFVRG</sequence>
<evidence type="ECO:0000259" key="5">
    <source>
        <dbReference type="SMART" id="SM00849"/>
    </source>
</evidence>
<comment type="similarity">
    <text evidence="1">Belongs to the metallo-beta-lactamase superfamily.</text>
</comment>
<reference evidence="6 7" key="1">
    <citation type="submission" date="2020-08" db="EMBL/GenBank/DDBJ databases">
        <title>Genomic Encyclopedia of Type Strains, Phase IV (KMG-V): Genome sequencing to study the core and pangenomes of soil and plant-associated prokaryotes.</title>
        <authorList>
            <person name="Whitman W."/>
        </authorList>
    </citation>
    <scope>NUCLEOTIDE SEQUENCE [LARGE SCALE GENOMIC DNA]</scope>
    <source>
        <strain evidence="6 7">SEMIA 414</strain>
    </source>
</reference>
<dbReference type="PANTHER" id="PTHR42978:SF6">
    <property type="entry name" value="QUORUM-QUENCHING LACTONASE YTNP-RELATED"/>
    <property type="match status" value="1"/>
</dbReference>
<gene>
    <name evidence="6" type="ORF">GGE15_003994</name>
</gene>
<keyword evidence="2" id="KW-0479">Metal-binding</keyword>
<dbReference type="GO" id="GO:0016787">
    <property type="term" value="F:hydrolase activity"/>
    <property type="evidence" value="ECO:0007669"/>
    <property type="project" value="UniProtKB-KW"/>
</dbReference>
<dbReference type="InterPro" id="IPR001279">
    <property type="entry name" value="Metallo-B-lactamas"/>
</dbReference>
<accession>A0A7W6UP89</accession>
<dbReference type="SUPFAM" id="SSF56281">
    <property type="entry name" value="Metallo-hydrolase/oxidoreductase"/>
    <property type="match status" value="1"/>
</dbReference>
<dbReference type="AlphaFoldDB" id="A0A7W6UP89"/>
<evidence type="ECO:0000313" key="6">
    <source>
        <dbReference type="EMBL" id="MBB4440717.1"/>
    </source>
</evidence>
<comment type="caution">
    <text evidence="6">The sequence shown here is derived from an EMBL/GenBank/DDBJ whole genome shotgun (WGS) entry which is preliminary data.</text>
</comment>
<dbReference type="Pfam" id="PF00753">
    <property type="entry name" value="Lactamase_B"/>
    <property type="match status" value="1"/>
</dbReference>
<keyword evidence="4" id="KW-0862">Zinc</keyword>
<dbReference type="GO" id="GO:0046872">
    <property type="term" value="F:metal ion binding"/>
    <property type="evidence" value="ECO:0007669"/>
    <property type="project" value="UniProtKB-KW"/>
</dbReference>
<organism evidence="6 7">
    <name type="scientific">Rhizobium esperanzae</name>
    <dbReference type="NCBI Taxonomy" id="1967781"/>
    <lineage>
        <taxon>Bacteria</taxon>
        <taxon>Pseudomonadati</taxon>
        <taxon>Pseudomonadota</taxon>
        <taxon>Alphaproteobacteria</taxon>
        <taxon>Hyphomicrobiales</taxon>
        <taxon>Rhizobiaceae</taxon>
        <taxon>Rhizobium/Agrobacterium group</taxon>
        <taxon>Rhizobium</taxon>
    </lineage>
</organism>
<dbReference type="InterPro" id="IPR036866">
    <property type="entry name" value="RibonucZ/Hydroxyglut_hydro"/>
</dbReference>
<dbReference type="PANTHER" id="PTHR42978">
    <property type="entry name" value="QUORUM-QUENCHING LACTONASE YTNP-RELATED-RELATED"/>
    <property type="match status" value="1"/>
</dbReference>
<name>A0A7W6UP89_9HYPH</name>
<evidence type="ECO:0000256" key="4">
    <source>
        <dbReference type="ARBA" id="ARBA00022833"/>
    </source>
</evidence>
<keyword evidence="3 6" id="KW-0378">Hydrolase</keyword>
<dbReference type="EMBL" id="JACIHI010000009">
    <property type="protein sequence ID" value="MBB4440717.1"/>
    <property type="molecule type" value="Genomic_DNA"/>
</dbReference>
<dbReference type="CDD" id="cd07720">
    <property type="entry name" value="OPHC2-like_MBL-fold"/>
    <property type="match status" value="1"/>
</dbReference>
<dbReference type="InterPro" id="IPR051013">
    <property type="entry name" value="MBL_superfamily_lactonases"/>
</dbReference>
<evidence type="ECO:0000313" key="7">
    <source>
        <dbReference type="Proteomes" id="UP000533724"/>
    </source>
</evidence>
<proteinExistence type="inferred from homology"/>
<evidence type="ECO:0000256" key="1">
    <source>
        <dbReference type="ARBA" id="ARBA00007749"/>
    </source>
</evidence>
<protein>
    <submittedName>
        <fullName evidence="6">Glyoxylase-like metal-dependent hydrolase (Beta-lactamase superfamily II)</fullName>
    </submittedName>
</protein>
<dbReference type="SMART" id="SM00849">
    <property type="entry name" value="Lactamase_B"/>
    <property type="match status" value="1"/>
</dbReference>
<dbReference type="Gene3D" id="3.60.15.10">
    <property type="entry name" value="Ribonuclease Z/Hydroxyacylglutathione hydrolase-like"/>
    <property type="match status" value="1"/>
</dbReference>
<evidence type="ECO:0000256" key="3">
    <source>
        <dbReference type="ARBA" id="ARBA00022801"/>
    </source>
</evidence>
<evidence type="ECO:0000256" key="2">
    <source>
        <dbReference type="ARBA" id="ARBA00022723"/>
    </source>
</evidence>
<feature type="domain" description="Metallo-beta-lactamase" evidence="5">
    <location>
        <begin position="84"/>
        <end position="287"/>
    </location>
</feature>
<dbReference type="Proteomes" id="UP000533724">
    <property type="component" value="Unassembled WGS sequence"/>
</dbReference>